<dbReference type="RefSeq" id="WP_112258221.1">
    <property type="nucleotide sequence ID" value="NZ_QMIG01000007.1"/>
</dbReference>
<evidence type="ECO:0000313" key="3">
    <source>
        <dbReference type="Proteomes" id="UP000250462"/>
    </source>
</evidence>
<dbReference type="EMBL" id="QMIG01000007">
    <property type="protein sequence ID" value="RAW14861.1"/>
    <property type="molecule type" value="Genomic_DNA"/>
</dbReference>
<name>A0A329QS47_9ACTN</name>
<feature type="transmembrane region" description="Helical" evidence="1">
    <location>
        <begin position="79"/>
        <end position="97"/>
    </location>
</feature>
<reference evidence="2 3" key="1">
    <citation type="submission" date="2018-06" db="EMBL/GenBank/DDBJ databases">
        <title>Phytoactinopolyspora halophila sp. nov., a novel halophilic actinomycete isolated from a saline soil in China.</title>
        <authorList>
            <person name="Tang S.-K."/>
        </authorList>
    </citation>
    <scope>NUCLEOTIDE SEQUENCE [LARGE SCALE GENOMIC DNA]</scope>
    <source>
        <strain evidence="2 3">YIM 96934</strain>
    </source>
</reference>
<protein>
    <submittedName>
        <fullName evidence="2">Uncharacterized protein</fullName>
    </submittedName>
</protein>
<evidence type="ECO:0000313" key="2">
    <source>
        <dbReference type="EMBL" id="RAW14861.1"/>
    </source>
</evidence>
<accession>A0A329QS47</accession>
<feature type="transmembrane region" description="Helical" evidence="1">
    <location>
        <begin position="112"/>
        <end position="131"/>
    </location>
</feature>
<keyword evidence="1" id="KW-0472">Membrane</keyword>
<keyword evidence="3" id="KW-1185">Reference proteome</keyword>
<dbReference type="Proteomes" id="UP000250462">
    <property type="component" value="Unassembled WGS sequence"/>
</dbReference>
<dbReference type="Pfam" id="PF19608">
    <property type="entry name" value="DUF6113"/>
    <property type="match status" value="1"/>
</dbReference>
<feature type="transmembrane region" description="Helical" evidence="1">
    <location>
        <begin position="54"/>
        <end position="72"/>
    </location>
</feature>
<organism evidence="2 3">
    <name type="scientific">Phytoactinopolyspora halophila</name>
    <dbReference type="NCBI Taxonomy" id="1981511"/>
    <lineage>
        <taxon>Bacteria</taxon>
        <taxon>Bacillati</taxon>
        <taxon>Actinomycetota</taxon>
        <taxon>Actinomycetes</taxon>
        <taxon>Jiangellales</taxon>
        <taxon>Jiangellaceae</taxon>
        <taxon>Phytoactinopolyspora</taxon>
    </lineage>
</organism>
<gene>
    <name evidence="2" type="ORF">DPM12_10275</name>
</gene>
<proteinExistence type="predicted"/>
<sequence length="135" mass="14156">MASEHGDDEVGGHAHRNARCLGRRVLHLLALTFFVLVAVAVAVSGVFFHRWASPAGLVLAIVAVVALCFLVRQVAHSRWGIAVAGAAWMAPVLVLAQPRSTGDVLIAGDPTGMSFLLGGVVAWAVTLGLGARRER</sequence>
<keyword evidence="1" id="KW-1133">Transmembrane helix</keyword>
<dbReference type="InterPro" id="IPR046095">
    <property type="entry name" value="DUF6113"/>
</dbReference>
<keyword evidence="1" id="KW-0812">Transmembrane</keyword>
<evidence type="ECO:0000256" key="1">
    <source>
        <dbReference type="SAM" id="Phobius"/>
    </source>
</evidence>
<dbReference type="OrthoDB" id="5196794at2"/>
<dbReference type="AlphaFoldDB" id="A0A329QS47"/>
<feature type="transmembrane region" description="Helical" evidence="1">
    <location>
        <begin position="25"/>
        <end position="48"/>
    </location>
</feature>
<comment type="caution">
    <text evidence="2">The sequence shown here is derived from an EMBL/GenBank/DDBJ whole genome shotgun (WGS) entry which is preliminary data.</text>
</comment>